<dbReference type="EMBL" id="ML987214">
    <property type="protein sequence ID" value="KAF2240990.1"/>
    <property type="molecule type" value="Genomic_DNA"/>
</dbReference>
<dbReference type="GeneID" id="54573781"/>
<organism evidence="1 2">
    <name type="scientific">Trematosphaeria pertusa</name>
    <dbReference type="NCBI Taxonomy" id="390896"/>
    <lineage>
        <taxon>Eukaryota</taxon>
        <taxon>Fungi</taxon>
        <taxon>Dikarya</taxon>
        <taxon>Ascomycota</taxon>
        <taxon>Pezizomycotina</taxon>
        <taxon>Dothideomycetes</taxon>
        <taxon>Pleosporomycetidae</taxon>
        <taxon>Pleosporales</taxon>
        <taxon>Massarineae</taxon>
        <taxon>Trematosphaeriaceae</taxon>
        <taxon>Trematosphaeria</taxon>
    </lineage>
</organism>
<dbReference type="AlphaFoldDB" id="A0A6A6HU92"/>
<evidence type="ECO:0000313" key="1">
    <source>
        <dbReference type="EMBL" id="KAF2240990.1"/>
    </source>
</evidence>
<proteinExistence type="predicted"/>
<sequence>MPYLLHAPRSAHVLATPDRSIALFLRANHSWTAKWFEDSEVPNIVSASCIIERPNYTVAIDEARLNGREMESKIKDMLQADGFEDPDVKYLGRIANRIQWLYSGRSE</sequence>
<name>A0A6A6HU92_9PLEO</name>
<dbReference type="Proteomes" id="UP000800094">
    <property type="component" value="Unassembled WGS sequence"/>
</dbReference>
<accession>A0A6A6HU92</accession>
<dbReference type="RefSeq" id="XP_033675994.1">
    <property type="nucleotide sequence ID" value="XM_033820451.1"/>
</dbReference>
<gene>
    <name evidence="1" type="ORF">BU26DRAFT_185716</name>
</gene>
<protein>
    <submittedName>
        <fullName evidence="1">Uncharacterized protein</fullName>
    </submittedName>
</protein>
<keyword evidence="2" id="KW-1185">Reference proteome</keyword>
<evidence type="ECO:0000313" key="2">
    <source>
        <dbReference type="Proteomes" id="UP000800094"/>
    </source>
</evidence>
<reference evidence="1" key="1">
    <citation type="journal article" date="2020" name="Stud. Mycol.">
        <title>101 Dothideomycetes genomes: a test case for predicting lifestyles and emergence of pathogens.</title>
        <authorList>
            <person name="Haridas S."/>
            <person name="Albert R."/>
            <person name="Binder M."/>
            <person name="Bloem J."/>
            <person name="Labutti K."/>
            <person name="Salamov A."/>
            <person name="Andreopoulos B."/>
            <person name="Baker S."/>
            <person name="Barry K."/>
            <person name="Bills G."/>
            <person name="Bluhm B."/>
            <person name="Cannon C."/>
            <person name="Castanera R."/>
            <person name="Culley D."/>
            <person name="Daum C."/>
            <person name="Ezra D."/>
            <person name="Gonzalez J."/>
            <person name="Henrissat B."/>
            <person name="Kuo A."/>
            <person name="Liang C."/>
            <person name="Lipzen A."/>
            <person name="Lutzoni F."/>
            <person name="Magnuson J."/>
            <person name="Mondo S."/>
            <person name="Nolan M."/>
            <person name="Ohm R."/>
            <person name="Pangilinan J."/>
            <person name="Park H.-J."/>
            <person name="Ramirez L."/>
            <person name="Alfaro M."/>
            <person name="Sun H."/>
            <person name="Tritt A."/>
            <person name="Yoshinaga Y."/>
            <person name="Zwiers L.-H."/>
            <person name="Turgeon B."/>
            <person name="Goodwin S."/>
            <person name="Spatafora J."/>
            <person name="Crous P."/>
            <person name="Grigoriev I."/>
        </authorList>
    </citation>
    <scope>NUCLEOTIDE SEQUENCE</scope>
    <source>
        <strain evidence="1">CBS 122368</strain>
    </source>
</reference>